<evidence type="ECO:0000259" key="2">
    <source>
        <dbReference type="PROSITE" id="PS51782"/>
    </source>
</evidence>
<gene>
    <name evidence="3" type="ORF">BCHO_0355</name>
</gene>
<organism evidence="3 4">
    <name type="scientific">Bifidobacterium choerinum</name>
    <dbReference type="NCBI Taxonomy" id="35760"/>
    <lineage>
        <taxon>Bacteria</taxon>
        <taxon>Bacillati</taxon>
        <taxon>Actinomycetota</taxon>
        <taxon>Actinomycetes</taxon>
        <taxon>Bifidobacteriales</taxon>
        <taxon>Bifidobacteriaceae</taxon>
        <taxon>Bifidobacterium</taxon>
    </lineage>
</organism>
<keyword evidence="1" id="KW-0812">Transmembrane</keyword>
<name>A0A087AHM1_9BIFI</name>
<evidence type="ECO:0000313" key="3">
    <source>
        <dbReference type="EMBL" id="KFI58271.1"/>
    </source>
</evidence>
<evidence type="ECO:0000313" key="4">
    <source>
        <dbReference type="Proteomes" id="UP000028995"/>
    </source>
</evidence>
<feature type="transmembrane region" description="Helical" evidence="1">
    <location>
        <begin position="84"/>
        <end position="104"/>
    </location>
</feature>
<accession>A0A087AHM1</accession>
<dbReference type="CDD" id="cd00118">
    <property type="entry name" value="LysM"/>
    <property type="match status" value="1"/>
</dbReference>
<keyword evidence="4" id="KW-1185">Reference proteome</keyword>
<feature type="domain" description="LysM" evidence="2">
    <location>
        <begin position="128"/>
        <end position="176"/>
    </location>
</feature>
<dbReference type="SUPFAM" id="SSF54106">
    <property type="entry name" value="LysM domain"/>
    <property type="match status" value="1"/>
</dbReference>
<dbReference type="InterPro" id="IPR036779">
    <property type="entry name" value="LysM_dom_sf"/>
</dbReference>
<dbReference type="AlphaFoldDB" id="A0A087AHM1"/>
<dbReference type="SMART" id="SM00257">
    <property type="entry name" value="LysM"/>
    <property type="match status" value="1"/>
</dbReference>
<evidence type="ECO:0000256" key="1">
    <source>
        <dbReference type="SAM" id="Phobius"/>
    </source>
</evidence>
<protein>
    <recommendedName>
        <fullName evidence="2">LysM domain-containing protein</fullName>
    </recommendedName>
</protein>
<keyword evidence="1" id="KW-0472">Membrane</keyword>
<dbReference type="Gene3D" id="3.10.350.10">
    <property type="entry name" value="LysM domain"/>
    <property type="match status" value="1"/>
</dbReference>
<proteinExistence type="predicted"/>
<dbReference type="PROSITE" id="PS51782">
    <property type="entry name" value="LYSM"/>
    <property type="match status" value="1"/>
</dbReference>
<dbReference type="OrthoDB" id="5084290at2"/>
<sequence>MFESGLTKSNIRANIEATERTDVRKVARMETRGMRTMATGCDMGRSCVVLDVPAPERADRIRLRSGEHAVAAPVRGWFARHMRMLVIVLLACATSFALWGSGAWSGGRSPAAAGTQATASDAADAAVVHYTVRSGDTLWSIARWCGYANAQDGVAELMALNDLDSAALSPGQHLVLPMGM</sequence>
<dbReference type="EMBL" id="JGYU01000002">
    <property type="protein sequence ID" value="KFI58271.1"/>
    <property type="molecule type" value="Genomic_DNA"/>
</dbReference>
<dbReference type="Proteomes" id="UP000028995">
    <property type="component" value="Unassembled WGS sequence"/>
</dbReference>
<keyword evidence="1" id="KW-1133">Transmembrane helix</keyword>
<dbReference type="Pfam" id="PF01476">
    <property type="entry name" value="LysM"/>
    <property type="match status" value="1"/>
</dbReference>
<comment type="caution">
    <text evidence="3">The sequence shown here is derived from an EMBL/GenBank/DDBJ whole genome shotgun (WGS) entry which is preliminary data.</text>
</comment>
<dbReference type="InterPro" id="IPR018392">
    <property type="entry name" value="LysM"/>
</dbReference>
<reference evidence="3 4" key="1">
    <citation type="submission" date="2014-03" db="EMBL/GenBank/DDBJ databases">
        <title>Genomics of Bifidobacteria.</title>
        <authorList>
            <person name="Ventura M."/>
            <person name="Milani C."/>
            <person name="Lugli G.A."/>
        </authorList>
    </citation>
    <scope>NUCLEOTIDE SEQUENCE [LARGE SCALE GENOMIC DNA]</scope>
    <source>
        <strain evidence="3 4">LMG 10510</strain>
    </source>
</reference>